<dbReference type="InterPro" id="IPR006015">
    <property type="entry name" value="Universal_stress_UspA"/>
</dbReference>
<organism evidence="3 4">
    <name type="scientific">Siminovitchia thermophila</name>
    <dbReference type="NCBI Taxonomy" id="1245522"/>
    <lineage>
        <taxon>Bacteria</taxon>
        <taxon>Bacillati</taxon>
        <taxon>Bacillota</taxon>
        <taxon>Bacilli</taxon>
        <taxon>Bacillales</taxon>
        <taxon>Bacillaceae</taxon>
        <taxon>Siminovitchia</taxon>
    </lineage>
</organism>
<comment type="caution">
    <text evidence="3">The sequence shown here is derived from an EMBL/GenBank/DDBJ whole genome shotgun (WGS) entry which is preliminary data.</text>
</comment>
<dbReference type="EMBL" id="JAFBFH010000013">
    <property type="protein sequence ID" value="MBM7715287.1"/>
    <property type="molecule type" value="Genomic_DNA"/>
</dbReference>
<evidence type="ECO:0000313" key="3">
    <source>
        <dbReference type="EMBL" id="MBM7715287.1"/>
    </source>
</evidence>
<evidence type="ECO:0000256" key="1">
    <source>
        <dbReference type="ARBA" id="ARBA00008791"/>
    </source>
</evidence>
<proteinExistence type="inferred from homology"/>
<evidence type="ECO:0000313" key="4">
    <source>
        <dbReference type="Proteomes" id="UP000823485"/>
    </source>
</evidence>
<accession>A0ABS2R6K0</accession>
<dbReference type="PANTHER" id="PTHR46268">
    <property type="entry name" value="STRESS RESPONSE PROTEIN NHAX"/>
    <property type="match status" value="1"/>
</dbReference>
<reference evidence="3 4" key="1">
    <citation type="submission" date="2021-01" db="EMBL/GenBank/DDBJ databases">
        <title>Genomic Encyclopedia of Type Strains, Phase IV (KMG-IV): sequencing the most valuable type-strain genomes for metagenomic binning, comparative biology and taxonomic classification.</title>
        <authorList>
            <person name="Goeker M."/>
        </authorList>
    </citation>
    <scope>NUCLEOTIDE SEQUENCE [LARGE SCALE GENOMIC DNA]</scope>
    <source>
        <strain evidence="3 4">DSM 105453</strain>
    </source>
</reference>
<dbReference type="InterPro" id="IPR014729">
    <property type="entry name" value="Rossmann-like_a/b/a_fold"/>
</dbReference>
<gene>
    <name evidence="3" type="ORF">JOC94_002274</name>
</gene>
<dbReference type="Gene3D" id="3.40.50.620">
    <property type="entry name" value="HUPs"/>
    <property type="match status" value="1"/>
</dbReference>
<dbReference type="CDD" id="cd00293">
    <property type="entry name" value="USP-like"/>
    <property type="match status" value="1"/>
</dbReference>
<name>A0ABS2R6K0_9BACI</name>
<protein>
    <submittedName>
        <fullName evidence="3">Nucleotide-binding universal stress UspA family protein</fullName>
    </submittedName>
</protein>
<dbReference type="Pfam" id="PF00582">
    <property type="entry name" value="Usp"/>
    <property type="match status" value="1"/>
</dbReference>
<evidence type="ECO:0000259" key="2">
    <source>
        <dbReference type="Pfam" id="PF00582"/>
    </source>
</evidence>
<dbReference type="RefSeq" id="WP_077109996.1">
    <property type="nucleotide sequence ID" value="NZ_JAFBFH010000013.1"/>
</dbReference>
<keyword evidence="4" id="KW-1185">Reference proteome</keyword>
<dbReference type="Proteomes" id="UP000823485">
    <property type="component" value="Unassembled WGS sequence"/>
</dbReference>
<comment type="similarity">
    <text evidence="1">Belongs to the universal stress protein A family.</text>
</comment>
<sequence length="139" mass="15168">MLKRLIVAADGSNNSLRAAEKAALLAQMSEGIEVEIIYVVDFSKAKSEVLQSQNIEELEAERRKKLIPVEEVFKNANISHTLTMLHGDPGPAIVEYANKSSCDMVIVGSRGLNTLQEMVLGSVSHKVAKRVKAPVLIVK</sequence>
<dbReference type="PRINTS" id="PR01438">
    <property type="entry name" value="UNVRSLSTRESS"/>
</dbReference>
<dbReference type="PANTHER" id="PTHR46268:SF6">
    <property type="entry name" value="UNIVERSAL STRESS PROTEIN UP12"/>
    <property type="match status" value="1"/>
</dbReference>
<dbReference type="SUPFAM" id="SSF52402">
    <property type="entry name" value="Adenine nucleotide alpha hydrolases-like"/>
    <property type="match status" value="1"/>
</dbReference>
<feature type="domain" description="UspA" evidence="2">
    <location>
        <begin position="1"/>
        <end position="139"/>
    </location>
</feature>
<dbReference type="InterPro" id="IPR006016">
    <property type="entry name" value="UspA"/>
</dbReference>